<sequence length="914" mass="99868">MSKEYNSRKERREQSSQAKKETKGTKGKKKATNKQPSKLKKILSILLIAGLLLGLGGAGMFIYYASNAPELKASELTSPFSSKVYDMNDELVTDLAGEERRSQVSYGDLPQKYVDSVLATEDVRFFEHSGVDPKRILAAIWANITQGFGSEGASTITQQVIKQSLLTSDKTIERKVQEQYLAFKLDREYSKEEIFEMYVNKIYFGQGAYGVAEAAETYFNKTDLDNLTLAESALLAGLPQRPSGYDPYENPDLAKDRMNTVLHLMVDHGKISEAEAEEARQTEISSMLAEQTEETRQYQAFIDRVKKEVESQMGDVDIFKDGLKIYTTLDPEAQELTEQSLSSDGGPISWPNEDLQTAVTVTDTQTGAIRAIGGGRDYVSGGLNYASDDPRQAGSTMKPIAAYGPAIEFEQWSTYHQLQDEPIEFGDWNPTNWDDRYRGWMTMREALADSINIPAIKTLDEIGTDRASEFAEKLGISFGEDGMVLSDAIGSEEVTPIQMAGAFAAFGNEGVYNEPYTVRKVETPENGTVDFTPEPVSAMKDYTAYMITSMLETVVTEGTGTAADVPGVPVAGKTGTTNEEVDSWFNGYSTNYSISVWTGNQDRSPIQSGKDIPKQMFRHLMGELSQDVETEDFSRPESAVWVDVEAGSRPAKLPSAYTPSSRIVTELFQVDNQPSNVSSQFQRMDPVSNLAATYSESSDSINVSWSYSESAQFSVYANGSTLSNTEQTSLQISNPQPGRTYDITVVASGSGGSSDSEGRSVSVQVPGEEPSSGEDEENQESNEGENEQEQENDENNNGESGTDQENNSGEQNNNSDGENGNGNSGNQNNGSSENEGGSSGNQNNDSEQQNNDQDNGSNQQSNDQNNDTEQQSNDENDQVEQQSSDSSGNSSSEGGSGSSEDSDESNDSTDQQNQ</sequence>
<dbReference type="NCBIfam" id="TIGR02074">
    <property type="entry name" value="PBP_1a_fam"/>
    <property type="match status" value="1"/>
</dbReference>
<dbReference type="GO" id="GO:0009252">
    <property type="term" value="P:peptidoglycan biosynthetic process"/>
    <property type="evidence" value="ECO:0007669"/>
    <property type="project" value="UniProtKB-KW"/>
</dbReference>
<dbReference type="GO" id="GO:0008658">
    <property type="term" value="F:penicillin binding"/>
    <property type="evidence" value="ECO:0007669"/>
    <property type="project" value="InterPro"/>
</dbReference>
<keyword evidence="6" id="KW-0808">Transferase</keyword>
<dbReference type="STRING" id="570947.SAMN05421687_101266"/>
<dbReference type="Gene3D" id="1.10.3810.10">
    <property type="entry name" value="Biosynthetic peptidoglycan transglycosylase-like"/>
    <property type="match status" value="1"/>
</dbReference>
<proteinExistence type="inferred from homology"/>
<protein>
    <submittedName>
        <fullName evidence="17">Penicillin-binding protein 1A</fullName>
    </submittedName>
</protein>
<feature type="transmembrane region" description="Helical" evidence="15">
    <location>
        <begin position="42"/>
        <end position="65"/>
    </location>
</feature>
<dbReference type="SUPFAM" id="SSF53955">
    <property type="entry name" value="Lysozyme-like"/>
    <property type="match status" value="1"/>
</dbReference>
<evidence type="ECO:0000256" key="14">
    <source>
        <dbReference type="SAM" id="MobiDB-lite"/>
    </source>
</evidence>
<evidence type="ECO:0000256" key="9">
    <source>
        <dbReference type="ARBA" id="ARBA00022984"/>
    </source>
</evidence>
<organism evidence="17 18">
    <name type="scientific">Salimicrobium flavidum</name>
    <dbReference type="NCBI Taxonomy" id="570947"/>
    <lineage>
        <taxon>Bacteria</taxon>
        <taxon>Bacillati</taxon>
        <taxon>Bacillota</taxon>
        <taxon>Bacilli</taxon>
        <taxon>Bacillales</taxon>
        <taxon>Bacillaceae</taxon>
        <taxon>Salimicrobium</taxon>
    </lineage>
</organism>
<feature type="compositionally biased region" description="Basic residues" evidence="14">
    <location>
        <begin position="25"/>
        <end position="35"/>
    </location>
</feature>
<dbReference type="GO" id="GO:0008360">
    <property type="term" value="P:regulation of cell shape"/>
    <property type="evidence" value="ECO:0007669"/>
    <property type="project" value="UniProtKB-KW"/>
</dbReference>
<gene>
    <name evidence="17" type="ORF">SAMN05421687_101266</name>
</gene>
<feature type="compositionally biased region" description="Basic and acidic residues" evidence="14">
    <location>
        <begin position="1"/>
        <end position="24"/>
    </location>
</feature>
<evidence type="ECO:0000313" key="17">
    <source>
        <dbReference type="EMBL" id="SIS37217.1"/>
    </source>
</evidence>
<dbReference type="GO" id="GO:0008955">
    <property type="term" value="F:peptidoglycan glycosyltransferase activity"/>
    <property type="evidence" value="ECO:0007669"/>
    <property type="project" value="UniProtKB-EC"/>
</dbReference>
<dbReference type="InterPro" id="IPR036950">
    <property type="entry name" value="PBP_transglycosylase"/>
</dbReference>
<comment type="similarity">
    <text evidence="2">In the N-terminal section; belongs to the glycosyltransferase 51 family.</text>
</comment>
<keyword evidence="15" id="KW-0812">Transmembrane</keyword>
<dbReference type="InterPro" id="IPR050396">
    <property type="entry name" value="Glycosyltr_51/Transpeptidase"/>
</dbReference>
<keyword evidence="7" id="KW-0378">Hydrolase</keyword>
<dbReference type="RefSeq" id="WP_076556532.1">
    <property type="nucleotide sequence ID" value="NZ_FTOC01000001.1"/>
</dbReference>
<keyword evidence="18" id="KW-1185">Reference proteome</keyword>
<dbReference type="GO" id="GO:0071555">
    <property type="term" value="P:cell wall organization"/>
    <property type="evidence" value="ECO:0007669"/>
    <property type="project" value="UniProtKB-KW"/>
</dbReference>
<dbReference type="InterPro" id="IPR023346">
    <property type="entry name" value="Lysozyme-like_dom_sf"/>
</dbReference>
<comment type="catalytic activity">
    <reaction evidence="13">
        <text>[GlcNAc-(1-&gt;4)-Mur2Ac(oyl-L-Ala-gamma-D-Glu-L-Lys-D-Ala-D-Ala)](n)-di-trans,octa-cis-undecaprenyl diphosphate + beta-D-GlcNAc-(1-&gt;4)-Mur2Ac(oyl-L-Ala-gamma-D-Glu-L-Lys-D-Ala-D-Ala)-di-trans,octa-cis-undecaprenyl diphosphate = [GlcNAc-(1-&gt;4)-Mur2Ac(oyl-L-Ala-gamma-D-Glu-L-Lys-D-Ala-D-Ala)](n+1)-di-trans,octa-cis-undecaprenyl diphosphate + di-trans,octa-cis-undecaprenyl diphosphate + H(+)</text>
        <dbReference type="Rhea" id="RHEA:23708"/>
        <dbReference type="Rhea" id="RHEA-COMP:9602"/>
        <dbReference type="Rhea" id="RHEA-COMP:9603"/>
        <dbReference type="ChEBI" id="CHEBI:15378"/>
        <dbReference type="ChEBI" id="CHEBI:58405"/>
        <dbReference type="ChEBI" id="CHEBI:60033"/>
        <dbReference type="ChEBI" id="CHEBI:78435"/>
        <dbReference type="EC" id="2.4.99.28"/>
    </reaction>
</comment>
<feature type="region of interest" description="Disordered" evidence="14">
    <location>
        <begin position="727"/>
        <end position="914"/>
    </location>
</feature>
<evidence type="ECO:0000256" key="12">
    <source>
        <dbReference type="ARBA" id="ARBA00034000"/>
    </source>
</evidence>
<dbReference type="GO" id="GO:0030288">
    <property type="term" value="C:outer membrane-bounded periplasmic space"/>
    <property type="evidence" value="ECO:0007669"/>
    <property type="project" value="TreeGrafter"/>
</dbReference>
<feature type="compositionally biased region" description="Low complexity" evidence="14">
    <location>
        <begin position="745"/>
        <end position="770"/>
    </location>
</feature>
<dbReference type="InterPro" id="IPR036116">
    <property type="entry name" value="FN3_sf"/>
</dbReference>
<evidence type="ECO:0000256" key="4">
    <source>
        <dbReference type="ARBA" id="ARBA00022670"/>
    </source>
</evidence>
<dbReference type="InterPro" id="IPR003961">
    <property type="entry name" value="FN3_dom"/>
</dbReference>
<dbReference type="InterPro" id="IPR001460">
    <property type="entry name" value="PCN-bd_Tpept"/>
</dbReference>
<evidence type="ECO:0000259" key="16">
    <source>
        <dbReference type="PROSITE" id="PS50853"/>
    </source>
</evidence>
<dbReference type="InterPro" id="IPR013783">
    <property type="entry name" value="Ig-like_fold"/>
</dbReference>
<evidence type="ECO:0000256" key="15">
    <source>
        <dbReference type="SAM" id="Phobius"/>
    </source>
</evidence>
<keyword evidence="15" id="KW-1133">Transmembrane helix</keyword>
<keyword evidence="3" id="KW-0121">Carboxypeptidase</keyword>
<dbReference type="SUPFAM" id="SSF49265">
    <property type="entry name" value="Fibronectin type III"/>
    <property type="match status" value="1"/>
</dbReference>
<dbReference type="GO" id="GO:0009002">
    <property type="term" value="F:serine-type D-Ala-D-Ala carboxypeptidase activity"/>
    <property type="evidence" value="ECO:0007669"/>
    <property type="project" value="UniProtKB-EC"/>
</dbReference>
<evidence type="ECO:0000256" key="1">
    <source>
        <dbReference type="ARBA" id="ARBA00007090"/>
    </source>
</evidence>
<reference evidence="18" key="1">
    <citation type="submission" date="2017-01" db="EMBL/GenBank/DDBJ databases">
        <authorList>
            <person name="Varghese N."/>
            <person name="Submissions S."/>
        </authorList>
    </citation>
    <scope>NUCLEOTIDE SEQUENCE [LARGE SCALE GENOMIC DNA]</scope>
    <source>
        <strain evidence="18">DSM 23127</strain>
    </source>
</reference>
<dbReference type="FunFam" id="1.10.3810.10:FF:000001">
    <property type="entry name" value="Penicillin-binding protein 1A"/>
    <property type="match status" value="1"/>
</dbReference>
<comment type="similarity">
    <text evidence="1">In the C-terminal section; belongs to the transpeptidase family.</text>
</comment>
<dbReference type="PANTHER" id="PTHR32282">
    <property type="entry name" value="BINDING PROTEIN TRANSPEPTIDASE, PUTATIVE-RELATED"/>
    <property type="match status" value="1"/>
</dbReference>
<feature type="compositionally biased region" description="Polar residues" evidence="14">
    <location>
        <begin position="727"/>
        <end position="737"/>
    </location>
</feature>
<dbReference type="SUPFAM" id="SSF56601">
    <property type="entry name" value="beta-lactamase/transpeptidase-like"/>
    <property type="match status" value="1"/>
</dbReference>
<feature type="compositionally biased region" description="Low complexity" evidence="14">
    <location>
        <begin position="797"/>
        <end position="818"/>
    </location>
</feature>
<accession>A0A1N7IJH6</accession>
<keyword evidence="10" id="KW-0511">Multifunctional enzyme</keyword>
<keyword evidence="5" id="KW-0328">Glycosyltransferase</keyword>
<feature type="compositionally biased region" description="Low complexity" evidence="14">
    <location>
        <begin position="880"/>
        <end position="893"/>
    </location>
</feature>
<dbReference type="InterPro" id="IPR012338">
    <property type="entry name" value="Beta-lactam/transpept-like"/>
</dbReference>
<keyword evidence="9" id="KW-0573">Peptidoglycan synthesis</keyword>
<evidence type="ECO:0000256" key="11">
    <source>
        <dbReference type="ARBA" id="ARBA00023316"/>
    </source>
</evidence>
<evidence type="ECO:0000256" key="7">
    <source>
        <dbReference type="ARBA" id="ARBA00022801"/>
    </source>
</evidence>
<dbReference type="Gene3D" id="3.40.710.10">
    <property type="entry name" value="DD-peptidase/beta-lactamase superfamily"/>
    <property type="match status" value="1"/>
</dbReference>
<evidence type="ECO:0000256" key="13">
    <source>
        <dbReference type="ARBA" id="ARBA00049902"/>
    </source>
</evidence>
<keyword evidence="15" id="KW-0472">Membrane</keyword>
<evidence type="ECO:0000256" key="6">
    <source>
        <dbReference type="ARBA" id="ARBA00022679"/>
    </source>
</evidence>
<dbReference type="InterPro" id="IPR001264">
    <property type="entry name" value="Glyco_trans_51"/>
</dbReference>
<dbReference type="PANTHER" id="PTHR32282:SF29">
    <property type="entry name" value="PENICILLIN-BINDING PROTEIN 1A"/>
    <property type="match status" value="1"/>
</dbReference>
<evidence type="ECO:0000256" key="10">
    <source>
        <dbReference type="ARBA" id="ARBA00023268"/>
    </source>
</evidence>
<dbReference type="AlphaFoldDB" id="A0A1N7IJH6"/>
<dbReference type="EMBL" id="FTOC01000001">
    <property type="protein sequence ID" value="SIS37217.1"/>
    <property type="molecule type" value="Genomic_DNA"/>
</dbReference>
<feature type="region of interest" description="Disordered" evidence="14">
    <location>
        <begin position="1"/>
        <end position="35"/>
    </location>
</feature>
<dbReference type="Pfam" id="PF00912">
    <property type="entry name" value="Transgly"/>
    <property type="match status" value="1"/>
</dbReference>
<keyword evidence="4" id="KW-0645">Protease</keyword>
<dbReference type="Proteomes" id="UP000187608">
    <property type="component" value="Unassembled WGS sequence"/>
</dbReference>
<dbReference type="Pfam" id="PF00905">
    <property type="entry name" value="Transpeptidase"/>
    <property type="match status" value="1"/>
</dbReference>
<evidence type="ECO:0000256" key="5">
    <source>
        <dbReference type="ARBA" id="ARBA00022676"/>
    </source>
</evidence>
<feature type="domain" description="Fibronectin type-III" evidence="16">
    <location>
        <begin position="686"/>
        <end position="768"/>
    </location>
</feature>
<feature type="compositionally biased region" description="Acidic residues" evidence="14">
    <location>
        <begin position="771"/>
        <end position="796"/>
    </location>
</feature>
<evidence type="ECO:0000313" key="18">
    <source>
        <dbReference type="Proteomes" id="UP000187608"/>
    </source>
</evidence>
<dbReference type="OrthoDB" id="9766909at2"/>
<feature type="compositionally biased region" description="Low complexity" evidence="14">
    <location>
        <begin position="824"/>
        <end position="871"/>
    </location>
</feature>
<dbReference type="PROSITE" id="PS50853">
    <property type="entry name" value="FN3"/>
    <property type="match status" value="1"/>
</dbReference>
<keyword evidence="11" id="KW-0961">Cell wall biogenesis/degradation</keyword>
<evidence type="ECO:0000256" key="3">
    <source>
        <dbReference type="ARBA" id="ARBA00022645"/>
    </source>
</evidence>
<dbReference type="SMART" id="SM00060">
    <property type="entry name" value="FN3"/>
    <property type="match status" value="1"/>
</dbReference>
<dbReference type="Gene3D" id="2.60.40.10">
    <property type="entry name" value="Immunoglobulins"/>
    <property type="match status" value="1"/>
</dbReference>
<keyword evidence="8" id="KW-0133">Cell shape</keyword>
<comment type="catalytic activity">
    <reaction evidence="12">
        <text>Preferential cleavage: (Ac)2-L-Lys-D-Ala-|-D-Ala. Also transpeptidation of peptidyl-alanyl moieties that are N-acyl substituents of D-alanine.</text>
        <dbReference type="EC" id="3.4.16.4"/>
    </reaction>
</comment>
<dbReference type="GO" id="GO:0006508">
    <property type="term" value="P:proteolysis"/>
    <property type="evidence" value="ECO:0007669"/>
    <property type="project" value="UniProtKB-KW"/>
</dbReference>
<evidence type="ECO:0000256" key="8">
    <source>
        <dbReference type="ARBA" id="ARBA00022960"/>
    </source>
</evidence>
<evidence type="ECO:0000256" key="2">
    <source>
        <dbReference type="ARBA" id="ARBA00007739"/>
    </source>
</evidence>
<name>A0A1N7IJH6_9BACI</name>